<dbReference type="STRING" id="1888891.DSOL_4150"/>
<reference evidence="2 3" key="1">
    <citation type="submission" date="2016-09" db="EMBL/GenBank/DDBJ databases">
        <title>Complete genome of Desulfosporosinus sp. OL.</title>
        <authorList>
            <person name="Mardanov A."/>
            <person name="Beletsky A."/>
            <person name="Panova A."/>
            <person name="Karnachuk O."/>
            <person name="Ravin N."/>
        </authorList>
    </citation>
    <scope>NUCLEOTIDE SEQUENCE [LARGE SCALE GENOMIC DNA]</scope>
    <source>
        <strain evidence="2 3">OL</strain>
    </source>
</reference>
<protein>
    <submittedName>
        <fullName evidence="2">Methyltransferase</fullName>
    </submittedName>
</protein>
<feature type="domain" description="Methyltransferase type 11" evidence="1">
    <location>
        <begin position="42"/>
        <end position="137"/>
    </location>
</feature>
<dbReference type="InterPro" id="IPR013216">
    <property type="entry name" value="Methyltransf_11"/>
</dbReference>
<accession>A0A1Q8QLS1</accession>
<dbReference type="AlphaFoldDB" id="A0A1Q8QLS1"/>
<evidence type="ECO:0000313" key="3">
    <source>
        <dbReference type="Proteomes" id="UP000186102"/>
    </source>
</evidence>
<sequence length="190" mass="21423">MAAHKFNPENRKKLTSKEREAILPPALVLKDIGLGSHNVWADIGCGTGFFTIPLAKEVQQVYALDIRAEMLDDLTNSLTQLEVPNVKVLQSEESRFPLPNQLVDGIITSLVIHEVDDPVVFFRELNRILKTDGRLVVIEWAKASTEMGPPIDHRLSVQQLDDWALTTGFVKGKSWQWSDNFIGVEYSRIN</sequence>
<evidence type="ECO:0000259" key="1">
    <source>
        <dbReference type="Pfam" id="PF08241"/>
    </source>
</evidence>
<dbReference type="GO" id="GO:0032259">
    <property type="term" value="P:methylation"/>
    <property type="evidence" value="ECO:0007669"/>
    <property type="project" value="UniProtKB-KW"/>
</dbReference>
<dbReference type="EMBL" id="MLBF01000045">
    <property type="protein sequence ID" value="OLN28252.1"/>
    <property type="molecule type" value="Genomic_DNA"/>
</dbReference>
<dbReference type="SUPFAM" id="SSF53335">
    <property type="entry name" value="S-adenosyl-L-methionine-dependent methyltransferases"/>
    <property type="match status" value="1"/>
</dbReference>
<dbReference type="InterPro" id="IPR029063">
    <property type="entry name" value="SAM-dependent_MTases_sf"/>
</dbReference>
<keyword evidence="2" id="KW-0808">Transferase</keyword>
<gene>
    <name evidence="2" type="ORF">DSOL_4150</name>
</gene>
<comment type="caution">
    <text evidence="2">The sequence shown here is derived from an EMBL/GenBank/DDBJ whole genome shotgun (WGS) entry which is preliminary data.</text>
</comment>
<dbReference type="Proteomes" id="UP000186102">
    <property type="component" value="Unassembled WGS sequence"/>
</dbReference>
<dbReference type="CDD" id="cd02440">
    <property type="entry name" value="AdoMet_MTases"/>
    <property type="match status" value="1"/>
</dbReference>
<keyword evidence="2" id="KW-0489">Methyltransferase</keyword>
<name>A0A1Q8QLS1_9FIRM</name>
<dbReference type="PANTHER" id="PTHR43591">
    <property type="entry name" value="METHYLTRANSFERASE"/>
    <property type="match status" value="1"/>
</dbReference>
<dbReference type="PANTHER" id="PTHR43591:SF24">
    <property type="entry name" value="2-METHOXY-6-POLYPRENYL-1,4-BENZOQUINOL METHYLASE, MITOCHONDRIAL"/>
    <property type="match status" value="1"/>
</dbReference>
<proteinExistence type="predicted"/>
<keyword evidence="3" id="KW-1185">Reference proteome</keyword>
<dbReference type="Gene3D" id="3.40.50.150">
    <property type="entry name" value="Vaccinia Virus protein VP39"/>
    <property type="match status" value="1"/>
</dbReference>
<dbReference type="GO" id="GO:0008757">
    <property type="term" value="F:S-adenosylmethionine-dependent methyltransferase activity"/>
    <property type="evidence" value="ECO:0007669"/>
    <property type="project" value="InterPro"/>
</dbReference>
<dbReference type="Pfam" id="PF08241">
    <property type="entry name" value="Methyltransf_11"/>
    <property type="match status" value="1"/>
</dbReference>
<dbReference type="RefSeq" id="WP_075366534.1">
    <property type="nucleotide sequence ID" value="NZ_MLBF01000045.1"/>
</dbReference>
<organism evidence="2 3">
    <name type="scientific">Desulfosporosinus metallidurans</name>
    <dbReference type="NCBI Taxonomy" id="1888891"/>
    <lineage>
        <taxon>Bacteria</taxon>
        <taxon>Bacillati</taxon>
        <taxon>Bacillota</taxon>
        <taxon>Clostridia</taxon>
        <taxon>Eubacteriales</taxon>
        <taxon>Desulfitobacteriaceae</taxon>
        <taxon>Desulfosporosinus</taxon>
    </lineage>
</organism>
<evidence type="ECO:0000313" key="2">
    <source>
        <dbReference type="EMBL" id="OLN28252.1"/>
    </source>
</evidence>
<dbReference type="OrthoDB" id="9784101at2"/>